<proteinExistence type="predicted"/>
<dbReference type="RefSeq" id="WP_080917355.1">
    <property type="nucleotide sequence ID" value="NZ_CABGGW010000026.1"/>
</dbReference>
<evidence type="ECO:0000313" key="2">
    <source>
        <dbReference type="EMBL" id="VUS73020.1"/>
    </source>
</evidence>
<protein>
    <submittedName>
        <fullName evidence="2">Uncharacterized protein</fullName>
    </submittedName>
</protein>
<evidence type="ECO:0000256" key="1">
    <source>
        <dbReference type="SAM" id="MobiDB-lite"/>
    </source>
</evidence>
<sequence length="105" mass="12342">MAISNIDRMALLKEEMKLLRKQQKEEKQKKVENLIFMIGQSLVEQSGINAKKEEEISSLLYYIKNIENKPEGFVFDKTKFEKHLDKKPTPRKTTNTTTKPQQKTE</sequence>
<dbReference type="Proteomes" id="UP000317374">
    <property type="component" value="Unassembled WGS sequence"/>
</dbReference>
<reference evidence="2 3" key="1">
    <citation type="submission" date="2019-07" db="EMBL/GenBank/DDBJ databases">
        <authorList>
            <person name="Brisse S."/>
            <person name="Rodrigues C."/>
            <person name="Thorpe H."/>
        </authorList>
    </citation>
    <scope>NUCLEOTIDE SEQUENCE [LARGE SCALE GENOMIC DNA]</scope>
    <source>
        <strain evidence="2">SB6422</strain>
    </source>
</reference>
<name>A0A564KUR8_9ENTR</name>
<feature type="region of interest" description="Disordered" evidence="1">
    <location>
        <begin position="80"/>
        <end position="105"/>
    </location>
</feature>
<evidence type="ECO:0000313" key="3">
    <source>
        <dbReference type="Proteomes" id="UP000317374"/>
    </source>
</evidence>
<accession>A0A564KUR8</accession>
<dbReference type="AlphaFoldDB" id="A0A564KUR8"/>
<organism evidence="2 3">
    <name type="scientific">Klebsiella huaxiensis</name>
    <dbReference type="NCBI Taxonomy" id="2153354"/>
    <lineage>
        <taxon>Bacteria</taxon>
        <taxon>Pseudomonadati</taxon>
        <taxon>Pseudomonadota</taxon>
        <taxon>Gammaproteobacteria</taxon>
        <taxon>Enterobacterales</taxon>
        <taxon>Enterobacteriaceae</taxon>
        <taxon>Klebsiella/Raoultella group</taxon>
        <taxon>Klebsiella</taxon>
    </lineage>
</organism>
<gene>
    <name evidence="2" type="ORF">SB6422_05806</name>
</gene>
<dbReference type="EMBL" id="CABGGW010000026">
    <property type="protein sequence ID" value="VUS73020.1"/>
    <property type="molecule type" value="Genomic_DNA"/>
</dbReference>
<feature type="compositionally biased region" description="Low complexity" evidence="1">
    <location>
        <begin position="91"/>
        <end position="105"/>
    </location>
</feature>